<dbReference type="AlphaFoldDB" id="A0AAV8QP90"/>
<reference evidence="1 2" key="1">
    <citation type="submission" date="2022-12" db="EMBL/GenBank/DDBJ databases">
        <title>Chromosome-scale assembly of the Ensete ventricosum genome.</title>
        <authorList>
            <person name="Dussert Y."/>
            <person name="Stocks J."/>
            <person name="Wendawek A."/>
            <person name="Woldeyes F."/>
            <person name="Nichols R.A."/>
            <person name="Borrell J.S."/>
        </authorList>
    </citation>
    <scope>NUCLEOTIDE SEQUENCE [LARGE SCALE GENOMIC DNA]</scope>
    <source>
        <strain evidence="2">cv. Maze</strain>
        <tissue evidence="1">Seeds</tissue>
    </source>
</reference>
<protein>
    <submittedName>
        <fullName evidence="1">Uncharacterized protein</fullName>
    </submittedName>
</protein>
<comment type="caution">
    <text evidence="1">The sequence shown here is derived from an EMBL/GenBank/DDBJ whole genome shotgun (WGS) entry which is preliminary data.</text>
</comment>
<evidence type="ECO:0000313" key="2">
    <source>
        <dbReference type="Proteomes" id="UP001222027"/>
    </source>
</evidence>
<dbReference type="Proteomes" id="UP001222027">
    <property type="component" value="Unassembled WGS sequence"/>
</dbReference>
<gene>
    <name evidence="1" type="ORF">OPV22_016147</name>
</gene>
<sequence>MKMPSLILRDKVNMEEIKPWIATAGHATLYVYHVASSERCILTVGAKLPCNTRFFRRNQTFQGRLLKTVQVSIFLHYCYLFHCDRKEL</sequence>
<accession>A0AAV8QP90</accession>
<proteinExistence type="predicted"/>
<evidence type="ECO:0000313" key="1">
    <source>
        <dbReference type="EMBL" id="KAJ8483662.1"/>
    </source>
</evidence>
<dbReference type="EMBL" id="JAQQAF010000005">
    <property type="protein sequence ID" value="KAJ8483662.1"/>
    <property type="molecule type" value="Genomic_DNA"/>
</dbReference>
<keyword evidence="2" id="KW-1185">Reference proteome</keyword>
<name>A0AAV8QP90_ENSVE</name>
<organism evidence="1 2">
    <name type="scientific">Ensete ventricosum</name>
    <name type="common">Abyssinian banana</name>
    <name type="synonym">Musa ensete</name>
    <dbReference type="NCBI Taxonomy" id="4639"/>
    <lineage>
        <taxon>Eukaryota</taxon>
        <taxon>Viridiplantae</taxon>
        <taxon>Streptophyta</taxon>
        <taxon>Embryophyta</taxon>
        <taxon>Tracheophyta</taxon>
        <taxon>Spermatophyta</taxon>
        <taxon>Magnoliopsida</taxon>
        <taxon>Liliopsida</taxon>
        <taxon>Zingiberales</taxon>
        <taxon>Musaceae</taxon>
        <taxon>Ensete</taxon>
    </lineage>
</organism>